<name>A0ABT1X8B9_9PROT</name>
<feature type="transmembrane region" description="Helical" evidence="1">
    <location>
        <begin position="27"/>
        <end position="57"/>
    </location>
</feature>
<sequence length="58" mass="6326">MFLDLPGAGPWRPDPPKPRITPKEEKVLVWIVAVNLVLLLVAPIGGATLIQALIALFR</sequence>
<reference evidence="2 3" key="1">
    <citation type="submission" date="2022-06" db="EMBL/GenBank/DDBJ databases">
        <title>Roseomonas CN29.</title>
        <authorList>
            <person name="Cheng Y."/>
            <person name="He X."/>
        </authorList>
    </citation>
    <scope>NUCLEOTIDE SEQUENCE [LARGE SCALE GENOMIC DNA]</scope>
    <source>
        <strain evidence="2 3">CN29</strain>
    </source>
</reference>
<dbReference type="Proteomes" id="UP001524642">
    <property type="component" value="Unassembled WGS sequence"/>
</dbReference>
<evidence type="ECO:0000313" key="2">
    <source>
        <dbReference type="EMBL" id="MCR0984350.1"/>
    </source>
</evidence>
<organism evidence="2 3">
    <name type="scientific">Roseomonas populi</name>
    <dbReference type="NCBI Taxonomy" id="3121582"/>
    <lineage>
        <taxon>Bacteria</taxon>
        <taxon>Pseudomonadati</taxon>
        <taxon>Pseudomonadota</taxon>
        <taxon>Alphaproteobacteria</taxon>
        <taxon>Acetobacterales</taxon>
        <taxon>Roseomonadaceae</taxon>
        <taxon>Roseomonas</taxon>
    </lineage>
</organism>
<keyword evidence="3" id="KW-1185">Reference proteome</keyword>
<keyword evidence="1" id="KW-0812">Transmembrane</keyword>
<evidence type="ECO:0000313" key="3">
    <source>
        <dbReference type="Proteomes" id="UP001524642"/>
    </source>
</evidence>
<evidence type="ECO:0000256" key="1">
    <source>
        <dbReference type="SAM" id="Phobius"/>
    </source>
</evidence>
<comment type="caution">
    <text evidence="2">The sequence shown here is derived from an EMBL/GenBank/DDBJ whole genome shotgun (WGS) entry which is preliminary data.</text>
</comment>
<protein>
    <submittedName>
        <fullName evidence="2">Uncharacterized protein</fullName>
    </submittedName>
</protein>
<dbReference type="EMBL" id="JANJOU010000020">
    <property type="protein sequence ID" value="MCR0984350.1"/>
    <property type="molecule type" value="Genomic_DNA"/>
</dbReference>
<keyword evidence="1" id="KW-1133">Transmembrane helix</keyword>
<accession>A0ABT1X8B9</accession>
<dbReference type="RefSeq" id="WP_257718004.1">
    <property type="nucleotide sequence ID" value="NZ_JANJOU010000020.1"/>
</dbReference>
<proteinExistence type="predicted"/>
<gene>
    <name evidence="2" type="ORF">NRP21_20030</name>
</gene>
<keyword evidence="1" id="KW-0472">Membrane</keyword>